<keyword evidence="1" id="KW-0732">Signal</keyword>
<feature type="signal peptide" evidence="1">
    <location>
        <begin position="1"/>
        <end position="24"/>
    </location>
</feature>
<evidence type="ECO:0000313" key="2">
    <source>
        <dbReference type="EMBL" id="ETI47400.1"/>
    </source>
</evidence>
<accession>V9F7B9</accession>
<dbReference type="eggNOG" id="KOG4289">
    <property type="taxonomic scope" value="Eukaryota"/>
</dbReference>
<proteinExistence type="predicted"/>
<keyword evidence="3" id="KW-1185">Reference proteome</keyword>
<dbReference type="AlphaFoldDB" id="V9F7B9"/>
<evidence type="ECO:0000256" key="1">
    <source>
        <dbReference type="SAM" id="SignalP"/>
    </source>
</evidence>
<evidence type="ECO:0008006" key="4">
    <source>
        <dbReference type="Google" id="ProtNLM"/>
    </source>
</evidence>
<feature type="chain" id="PRO_5004774979" description="Apple domain-containing protein" evidence="1">
    <location>
        <begin position="25"/>
        <end position="1024"/>
    </location>
</feature>
<comment type="caution">
    <text evidence="2">The sequence shown here is derived from an EMBL/GenBank/DDBJ whole genome shotgun (WGS) entry which is preliminary data.</text>
</comment>
<dbReference type="HOGENOM" id="CLU_004936_0_0_1"/>
<name>V9F7B9_PHYNI</name>
<dbReference type="EMBL" id="ANIZ01001439">
    <property type="protein sequence ID" value="ETI47400.1"/>
    <property type="molecule type" value="Genomic_DNA"/>
</dbReference>
<protein>
    <recommendedName>
        <fullName evidence="4">Apple domain-containing protein</fullName>
    </recommendedName>
</protein>
<evidence type="ECO:0000313" key="3">
    <source>
        <dbReference type="Proteomes" id="UP000018721"/>
    </source>
</evidence>
<dbReference type="OrthoDB" id="101359at2759"/>
<dbReference type="Proteomes" id="UP000018721">
    <property type="component" value="Unassembled WGS sequence"/>
</dbReference>
<reference evidence="2 3" key="1">
    <citation type="submission" date="2013-11" db="EMBL/GenBank/DDBJ databases">
        <title>The Genome Sequence of Phytophthora parasitica P1569.</title>
        <authorList>
            <consortium name="The Broad Institute Genomics Platform"/>
            <person name="Russ C."/>
            <person name="Tyler B."/>
            <person name="Panabieres F."/>
            <person name="Shan W."/>
            <person name="Tripathy S."/>
            <person name="Grunwald N."/>
            <person name="Machado M."/>
            <person name="Johnson C.S."/>
            <person name="Arredondo F."/>
            <person name="Hong C."/>
            <person name="Coffey M."/>
            <person name="Young S.K."/>
            <person name="Zeng Q."/>
            <person name="Gargeya S."/>
            <person name="Fitzgerald M."/>
            <person name="Abouelleil A."/>
            <person name="Alvarado L."/>
            <person name="Chapman S.B."/>
            <person name="Gainer-Dewar J."/>
            <person name="Goldberg J."/>
            <person name="Griggs A."/>
            <person name="Gujja S."/>
            <person name="Hansen M."/>
            <person name="Howarth C."/>
            <person name="Imamovic A."/>
            <person name="Ireland A."/>
            <person name="Larimer J."/>
            <person name="McCowan C."/>
            <person name="Murphy C."/>
            <person name="Pearson M."/>
            <person name="Poon T.W."/>
            <person name="Priest M."/>
            <person name="Roberts A."/>
            <person name="Saif S."/>
            <person name="Shea T."/>
            <person name="Sykes S."/>
            <person name="Wortman J."/>
            <person name="Nusbaum C."/>
            <person name="Birren B."/>
        </authorList>
    </citation>
    <scope>NUCLEOTIDE SEQUENCE [LARGE SCALE GENOMIC DNA]</scope>
    <source>
        <strain evidence="2 3">P1569</strain>
    </source>
</reference>
<organism evidence="2 3">
    <name type="scientific">Phytophthora nicotianae P1569</name>
    <dbReference type="NCBI Taxonomy" id="1317065"/>
    <lineage>
        <taxon>Eukaryota</taxon>
        <taxon>Sar</taxon>
        <taxon>Stramenopiles</taxon>
        <taxon>Oomycota</taxon>
        <taxon>Peronosporomycetes</taxon>
        <taxon>Peronosporales</taxon>
        <taxon>Peronosporaceae</taxon>
        <taxon>Phytophthora</taxon>
    </lineage>
</organism>
<sequence>MHHRRLIEWTLVGWALVFRPGVCAPPNFTTFTSSRPTDANVELVSFLPSVVYDNLDGDKTATLVTPSSGVLVAHVNYRTDSRYYTENVLESRLNYPTSLSPYAKLSYASKPVSATTYKTGQGATFLKDFDAATAPVESDGFCERELSDLGSIMNAQSDLCGRFKQVDTNVGFLLQIEFVEPSPVTTSWSWYLGLPFRLGNGAVVVLDGVVLQDLMGKTGYWKSVLSKATQVETKITPGFHVLKIYGLTTKFETSAVYFSREGSTPSIASVSAIIGELTKWTQFVAPDTTISAMLTAEQANKASSVGRGVSALQFQNAPVDGRFALHLGSISTTDAQSTKINTSSLVSFSFLPTSTWANAKAAQTTFSTAITSQWSVIPGLTFSLPYSSSGVLLCSFTGRFFVDKCIVKSFRLDLGFGSSSTAPVSGFRLDDTFFDPSGIPLDYSYFTSVSSTSALNLSLSYQYQGTKTGKIIGGRATAIFIPGASLITDTISYSVVSGATTVFSKLVSVSSSSTLIIRAAGIICRNSATETFRARISRNGDPLFDGDFSSISGAVANGTCEPLTMHSMVDAAAGSHIIAIDAKTSTVAGFQLKGIQLQIVTIERGALLSQDLCQSRCTRHGLCRLGVYNTVTNTCNLYMLRNTSSMPTDSTRVTFVRNQVPAISENAWTIVRNAKWTLSQNVSLLAQCKGDTCGISVCAEAYTLKDRCRCVCQSSNNCVGFVNTDGTCYGITAADLRQNIQSGKYNTSGGSTIHLNMPQTCHAIKTDAQNATSGRYAIATSTGIFDAFCNMTADSGEGYTIVPCDMGSSDIDCRSTTSPKDSDTCKVMGLRQVVPRSSGHLVSMHRKFGSLFFATVPGVTNAYVGDTVDLPSDEDTVLDWTAIDGGKWWLRDNGSGCDVVSPANAPDERRWLGMHSSSNGQSVLDGLSLNFDPRGLATTKYLCSTNDVSPSMSWSFVLQDSFIGSGDDNLWVTSWSNTDKWYQLCQGILLLGGKSFARAGSFVSKKVAPITSSDKPTNVRIKFT</sequence>
<gene>
    <name evidence="2" type="ORF">F443_08332</name>
</gene>